<feature type="region of interest" description="Disordered" evidence="1">
    <location>
        <begin position="538"/>
        <end position="562"/>
    </location>
</feature>
<keyword evidence="3" id="KW-1185">Reference proteome</keyword>
<dbReference type="PANTHER" id="PTHR35668:SF1">
    <property type="entry name" value="PROTEIN SHORTAGE IN CHIASMATA 1 ORTHOLOG"/>
    <property type="match status" value="1"/>
</dbReference>
<dbReference type="InterPro" id="IPR039991">
    <property type="entry name" value="SHOC1"/>
</dbReference>
<name>A0A4U5UUK8_COLLU</name>
<evidence type="ECO:0000256" key="1">
    <source>
        <dbReference type="SAM" id="MobiDB-lite"/>
    </source>
</evidence>
<gene>
    <name evidence="2" type="ORF">D9C73_012716</name>
</gene>
<proteinExistence type="predicted"/>
<reference evidence="2 3" key="1">
    <citation type="submission" date="2019-01" db="EMBL/GenBank/DDBJ databases">
        <title>Genome Assembly of Collichthys lucidus.</title>
        <authorList>
            <person name="Cai M."/>
            <person name="Xiao S."/>
        </authorList>
    </citation>
    <scope>NUCLEOTIDE SEQUENCE [LARGE SCALE GENOMIC DNA]</scope>
    <source>
        <strain evidence="2">JT15FE1705JMU</strain>
        <tissue evidence="2">Muscle</tissue>
    </source>
</reference>
<accession>A0A4U5UUK8</accession>
<dbReference type="PANTHER" id="PTHR35668">
    <property type="entry name" value="PROTEIN SHORTAGE IN CHIASMATA 1 ORTHOLOG"/>
    <property type="match status" value="1"/>
</dbReference>
<feature type="compositionally biased region" description="Polar residues" evidence="1">
    <location>
        <begin position="538"/>
        <end position="553"/>
    </location>
</feature>
<dbReference type="GO" id="GO:0003697">
    <property type="term" value="F:single-stranded DNA binding"/>
    <property type="evidence" value="ECO:0007669"/>
    <property type="project" value="TreeGrafter"/>
</dbReference>
<sequence length="572" mass="64089">MIIKSLSQVTDAAVTAVCPEENKTKLNGARVVSSMRSSVCVVVCEQHVGPDFPWNSFSLVVEYDHPGQSPWATVCRERSISHLTFDTIISDTERETVSWCLEDNLPYVLFVTEGLLKYPRLVQTLESGYNITLLERSHCPSLQKVGGTHHYSVITVDESTAVIIQVLIVSELMEIAKWIRQICFHSLMANDRDALDYLDRDWLSVSPSEEEKCLLQFPCINPLVSQLMLRRAPSFRWLLGASLSQLKELLPEVPQKVLEMFSDTTSLYPQTTDPNQPENQTAITEANQQASPPNSLWSTTSALKHISSEPQPEPPFNLHQLFSSDHNTSFLFRANRTVCDPDAMVQDANKDFTLDLSSFFGSQDLHLQKSRDNSDPWKEENRGREGVMFSGQRGRSGVTGGVIERGNDECVQRAPVKLDSLFKLDSILSYSPIRQQPEYMSTYSAVHSDLMHHRVSYCESPQMEVMLSGRSQSSNHCLTNSEETTVSANYGSKCWIGKERKRSGEDAGLVGTVLTPLKKGRLSYEKHVERVLIFTSQQSEASSLRNDPQTKTTPGDIDSKPPCLWTAISSTG</sequence>
<evidence type="ECO:0000313" key="3">
    <source>
        <dbReference type="Proteomes" id="UP000298787"/>
    </source>
</evidence>
<dbReference type="Pfam" id="PF17825">
    <property type="entry name" value="DUF5587"/>
    <property type="match status" value="1"/>
</dbReference>
<dbReference type="GO" id="GO:0000794">
    <property type="term" value="C:condensed nuclear chromosome"/>
    <property type="evidence" value="ECO:0007669"/>
    <property type="project" value="InterPro"/>
</dbReference>
<evidence type="ECO:0000313" key="2">
    <source>
        <dbReference type="EMBL" id="TKS78458.1"/>
    </source>
</evidence>
<protein>
    <submittedName>
        <fullName evidence="2">Uncharacterized protein</fullName>
    </submittedName>
</protein>
<dbReference type="GO" id="GO:0000712">
    <property type="term" value="P:resolution of meiotic recombination intermediates"/>
    <property type="evidence" value="ECO:0007669"/>
    <property type="project" value="InterPro"/>
</dbReference>
<dbReference type="EMBL" id="CM014088">
    <property type="protein sequence ID" value="TKS78458.1"/>
    <property type="molecule type" value="Genomic_DNA"/>
</dbReference>
<dbReference type="STRING" id="240159.A0A4U5UUK8"/>
<organism evidence="2 3">
    <name type="scientific">Collichthys lucidus</name>
    <name type="common">Big head croaker</name>
    <name type="synonym">Sciaena lucida</name>
    <dbReference type="NCBI Taxonomy" id="240159"/>
    <lineage>
        <taxon>Eukaryota</taxon>
        <taxon>Metazoa</taxon>
        <taxon>Chordata</taxon>
        <taxon>Craniata</taxon>
        <taxon>Vertebrata</taxon>
        <taxon>Euteleostomi</taxon>
        <taxon>Actinopterygii</taxon>
        <taxon>Neopterygii</taxon>
        <taxon>Teleostei</taxon>
        <taxon>Neoteleostei</taxon>
        <taxon>Acanthomorphata</taxon>
        <taxon>Eupercaria</taxon>
        <taxon>Sciaenidae</taxon>
        <taxon>Collichthys</taxon>
    </lineage>
</organism>
<dbReference type="GO" id="GO:0016887">
    <property type="term" value="F:ATP hydrolysis activity"/>
    <property type="evidence" value="ECO:0007669"/>
    <property type="project" value="InterPro"/>
</dbReference>
<dbReference type="AlphaFoldDB" id="A0A4U5UUK8"/>
<dbReference type="Proteomes" id="UP000298787">
    <property type="component" value="Chromosome 11"/>
</dbReference>